<proteinExistence type="predicted"/>
<dbReference type="Proteomes" id="UP000095283">
    <property type="component" value="Unplaced"/>
</dbReference>
<organism evidence="1 2">
    <name type="scientific">Heterorhabditis bacteriophora</name>
    <name type="common">Entomopathogenic nematode worm</name>
    <dbReference type="NCBI Taxonomy" id="37862"/>
    <lineage>
        <taxon>Eukaryota</taxon>
        <taxon>Metazoa</taxon>
        <taxon>Ecdysozoa</taxon>
        <taxon>Nematoda</taxon>
        <taxon>Chromadorea</taxon>
        <taxon>Rhabditida</taxon>
        <taxon>Rhabditina</taxon>
        <taxon>Rhabditomorpha</taxon>
        <taxon>Strongyloidea</taxon>
        <taxon>Heterorhabditidae</taxon>
        <taxon>Heterorhabditis</taxon>
    </lineage>
</organism>
<dbReference type="AlphaFoldDB" id="A0A1I7XFH6"/>
<accession>A0A1I7XFH6</accession>
<evidence type="ECO:0000313" key="1">
    <source>
        <dbReference type="Proteomes" id="UP000095283"/>
    </source>
</evidence>
<protein>
    <submittedName>
        <fullName evidence="2">Transposable element Tcb1 transposase</fullName>
    </submittedName>
</protein>
<reference evidence="2" key="1">
    <citation type="submission" date="2016-11" db="UniProtKB">
        <authorList>
            <consortium name="WormBaseParasite"/>
        </authorList>
    </citation>
    <scope>IDENTIFICATION</scope>
</reference>
<dbReference type="Gene3D" id="3.30.420.10">
    <property type="entry name" value="Ribonuclease H-like superfamily/Ribonuclease H"/>
    <property type="match status" value="1"/>
</dbReference>
<dbReference type="WBParaSite" id="Hba_16425">
    <property type="protein sequence ID" value="Hba_16425"/>
    <property type="gene ID" value="Hba_16425"/>
</dbReference>
<dbReference type="GO" id="GO:0003676">
    <property type="term" value="F:nucleic acid binding"/>
    <property type="evidence" value="ECO:0007669"/>
    <property type="project" value="InterPro"/>
</dbReference>
<sequence>MLTEGQANSTTFVEAGLNGRVARKKPLVSLKNRSHRRLGEEFMPKCTVPTIKHGGGSVMVWAVFNGNVPGPLHIVKDIMHSTSYDSDPKHSSDITIRWLHWKKITKMEW</sequence>
<keyword evidence="1" id="KW-1185">Reference proteome</keyword>
<name>A0A1I7XFH6_HETBA</name>
<dbReference type="InterPro" id="IPR036397">
    <property type="entry name" value="RNaseH_sf"/>
</dbReference>
<evidence type="ECO:0000313" key="2">
    <source>
        <dbReference type="WBParaSite" id="Hba_16425"/>
    </source>
</evidence>